<dbReference type="InterPro" id="IPR012677">
    <property type="entry name" value="Nucleotide-bd_a/b_plait_sf"/>
</dbReference>
<dbReference type="SUPFAM" id="SSF54928">
    <property type="entry name" value="RNA-binding domain, RBD"/>
    <property type="match status" value="1"/>
</dbReference>
<dbReference type="InterPro" id="IPR048289">
    <property type="entry name" value="RRM2_NsCP33-like"/>
</dbReference>
<proteinExistence type="predicted"/>
<gene>
    <name evidence="4" type="ORF">KME65_11220</name>
</gene>
<dbReference type="AlphaFoldDB" id="A0A944QT26"/>
<evidence type="ECO:0000313" key="4">
    <source>
        <dbReference type="EMBL" id="MBT2989523.1"/>
    </source>
</evidence>
<dbReference type="InterPro" id="IPR000504">
    <property type="entry name" value="RRM_dom"/>
</dbReference>
<accession>A0A944QT26</accession>
<dbReference type="Gene3D" id="3.30.70.330">
    <property type="match status" value="1"/>
</dbReference>
<dbReference type="InterPro" id="IPR035979">
    <property type="entry name" value="RBD_domain_sf"/>
</dbReference>
<dbReference type="CDD" id="cd21608">
    <property type="entry name" value="RRM2_NsCP33_like"/>
    <property type="match status" value="1"/>
</dbReference>
<reference evidence="4 5" key="1">
    <citation type="submission" date="2021-05" db="EMBL/GenBank/DDBJ databases">
        <title>Genetic and Functional Diversity in Clade A Lucinid endosymbionts from the Bahamas.</title>
        <authorList>
            <person name="Giani N.M."/>
            <person name="Engel A.S."/>
            <person name="Campbell B.J."/>
        </authorList>
    </citation>
    <scope>NUCLEOTIDE SEQUENCE [LARGE SCALE GENOMIC DNA]</scope>
    <source>
        <strain evidence="4">LUC16012Gg_MoonRockCtena</strain>
    </source>
</reference>
<dbReference type="EMBL" id="JAHHGM010000009">
    <property type="protein sequence ID" value="MBT2989523.1"/>
    <property type="molecule type" value="Genomic_DNA"/>
</dbReference>
<feature type="region of interest" description="Disordered" evidence="2">
    <location>
        <begin position="68"/>
        <end position="90"/>
    </location>
</feature>
<protein>
    <submittedName>
        <fullName evidence="4">RNA-binding protein</fullName>
    </submittedName>
</protein>
<dbReference type="Pfam" id="PF00076">
    <property type="entry name" value="RRM_1"/>
    <property type="match status" value="1"/>
</dbReference>
<name>A0A944QT26_9GAMM</name>
<dbReference type="PROSITE" id="PS50102">
    <property type="entry name" value="RRM"/>
    <property type="match status" value="1"/>
</dbReference>
<dbReference type="GO" id="GO:0003723">
    <property type="term" value="F:RNA binding"/>
    <property type="evidence" value="ECO:0007669"/>
    <property type="project" value="UniProtKB-KW"/>
</dbReference>
<dbReference type="Proteomes" id="UP000770889">
    <property type="component" value="Unassembled WGS sequence"/>
</dbReference>
<organism evidence="4 5">
    <name type="scientific">Candidatus Thiodiazotropha taylori</name>
    <dbReference type="NCBI Taxonomy" id="2792791"/>
    <lineage>
        <taxon>Bacteria</taxon>
        <taxon>Pseudomonadati</taxon>
        <taxon>Pseudomonadota</taxon>
        <taxon>Gammaproteobacteria</taxon>
        <taxon>Chromatiales</taxon>
        <taxon>Sedimenticolaceae</taxon>
        <taxon>Candidatus Thiodiazotropha</taxon>
    </lineage>
</organism>
<evidence type="ECO:0000256" key="1">
    <source>
        <dbReference type="ARBA" id="ARBA00022884"/>
    </source>
</evidence>
<evidence type="ECO:0000313" key="5">
    <source>
        <dbReference type="Proteomes" id="UP000770889"/>
    </source>
</evidence>
<evidence type="ECO:0000259" key="3">
    <source>
        <dbReference type="PROSITE" id="PS50102"/>
    </source>
</evidence>
<keyword evidence="1" id="KW-0694">RNA-binding</keyword>
<dbReference type="PANTHER" id="PTHR48027">
    <property type="entry name" value="HETEROGENEOUS NUCLEAR RIBONUCLEOPROTEIN 87F-RELATED"/>
    <property type="match status" value="1"/>
</dbReference>
<dbReference type="InterPro" id="IPR052462">
    <property type="entry name" value="SLIRP/GR-RBP-like"/>
</dbReference>
<feature type="domain" description="RRM" evidence="3">
    <location>
        <begin position="1"/>
        <end position="79"/>
    </location>
</feature>
<comment type="caution">
    <text evidence="4">The sequence shown here is derived from an EMBL/GenBank/DDBJ whole genome shotgun (WGS) entry which is preliminary data.</text>
</comment>
<dbReference type="SMART" id="SM00360">
    <property type="entry name" value="RRM"/>
    <property type="match status" value="1"/>
</dbReference>
<evidence type="ECO:0000256" key="2">
    <source>
        <dbReference type="SAM" id="MobiDB-lite"/>
    </source>
</evidence>
<sequence>MNIYVGNLPWSVKDDDLRQLFTEFGDVSSANVIMDKFSGRSRGFGFVEMPDSAAAENAIKALNEKELGGRNLRVNEAKPREERPPRRTKH</sequence>